<dbReference type="Gene3D" id="3.30.750.200">
    <property type="match status" value="1"/>
</dbReference>
<name>A0ABS0B250_9BACT</name>
<dbReference type="InterPro" id="IPR034505">
    <property type="entry name" value="Coproporphyrinogen-III_oxidase"/>
</dbReference>
<dbReference type="PROSITE" id="PS51918">
    <property type="entry name" value="RADICAL_SAM"/>
    <property type="match status" value="1"/>
</dbReference>
<dbReference type="SFLD" id="SFLDG01065">
    <property type="entry name" value="anaerobic_coproporphyrinogen-I"/>
    <property type="match status" value="1"/>
</dbReference>
<keyword evidence="2" id="KW-0963">Cytoplasm</keyword>
<keyword evidence="2" id="KW-0949">S-adenosyl-L-methionine</keyword>
<dbReference type="InterPro" id="IPR006638">
    <property type="entry name" value="Elp3/MiaA/NifB-like_rSAM"/>
</dbReference>
<keyword evidence="4" id="KW-0560">Oxidoreductase</keyword>
<evidence type="ECO:0000256" key="1">
    <source>
        <dbReference type="ARBA" id="ARBA00006100"/>
    </source>
</evidence>
<keyword evidence="2" id="KW-0408">Iron</keyword>
<dbReference type="PANTHER" id="PTHR13932">
    <property type="entry name" value="COPROPORPHYRINIGEN III OXIDASE"/>
    <property type="match status" value="1"/>
</dbReference>
<dbReference type="NCBIfam" id="TIGR00539">
    <property type="entry name" value="hemN_rel"/>
    <property type="match status" value="1"/>
</dbReference>
<protein>
    <recommendedName>
        <fullName evidence="2">Heme chaperone HemW</fullName>
    </recommendedName>
</protein>
<dbReference type="SFLD" id="SFLDF00562">
    <property type="entry name" value="HemN-like__clustered_with_heat"/>
    <property type="match status" value="1"/>
</dbReference>
<accession>A0ABS0B250</accession>
<keyword evidence="2" id="KW-0143">Chaperone</keyword>
<keyword evidence="5" id="KW-1185">Reference proteome</keyword>
<comment type="function">
    <text evidence="2">Probably acts as a heme chaperone, transferring heme to an unknown acceptor. Binds one molecule of heme per monomer, possibly covalently. Binds 1 [4Fe-4S] cluster. The cluster is coordinated with 3 cysteines and an exchangeable S-adenosyl-L-methionine.</text>
</comment>
<evidence type="ECO:0000313" key="4">
    <source>
        <dbReference type="EMBL" id="MBF5059635.1"/>
    </source>
</evidence>
<organism evidence="4 5">
    <name type="scientific">Candidatus Neptunichlamydia vexilliferae</name>
    <dbReference type="NCBI Taxonomy" id="1651774"/>
    <lineage>
        <taxon>Bacteria</taxon>
        <taxon>Pseudomonadati</taxon>
        <taxon>Chlamydiota</taxon>
        <taxon>Chlamydiia</taxon>
        <taxon>Parachlamydiales</taxon>
        <taxon>Simkaniaceae</taxon>
        <taxon>Candidatus Neptunichlamydia</taxon>
    </lineage>
</organism>
<dbReference type="SFLD" id="SFLDS00029">
    <property type="entry name" value="Radical_SAM"/>
    <property type="match status" value="1"/>
</dbReference>
<reference evidence="4 5" key="1">
    <citation type="submission" date="2020-01" db="EMBL/GenBank/DDBJ databases">
        <title>Draft genome sequence of Cand. Neptunochlamydia vexilliferae K9.</title>
        <authorList>
            <person name="Schulz F."/>
            <person name="Koestlbacher S."/>
            <person name="Wascher F."/>
            <person name="Pizzetti I."/>
            <person name="Horn M."/>
        </authorList>
    </citation>
    <scope>NUCLEOTIDE SEQUENCE [LARGE SCALE GENOMIC DNA]</scope>
    <source>
        <strain evidence="4 5">K9</strain>
    </source>
</reference>
<dbReference type="InterPro" id="IPR010723">
    <property type="entry name" value="HemN_C"/>
</dbReference>
<dbReference type="EMBL" id="JAAEJV010000031">
    <property type="protein sequence ID" value="MBF5059635.1"/>
    <property type="molecule type" value="Genomic_DNA"/>
</dbReference>
<keyword evidence="2" id="KW-0411">Iron-sulfur</keyword>
<evidence type="ECO:0000313" key="5">
    <source>
        <dbReference type="Proteomes" id="UP001194714"/>
    </source>
</evidence>
<sequence length="413" mass="46485">MMRNEEPLSLMMRKTPLATKTGGDGESLKTQTLTPGSLYLHFPFCTRKCPYCHFYVIPNRDQTPFLEALQMEWELRRPQIEGRELVSIYFGGGTPTLCVKGIEQALAQVSAPEVTVETNPEDVTPELMNHLYSLGVNRVSIGVQSLNNPLLKHLGRNHTAQKAIDAVQITKEAGIDNITIDLMYELPHQTLETWKETVDRAVKLPIIHLSLYNLTIEPHTVFHKRKEKLLPHLPDEETAAAMLAYACDRFEEVGLHRYEISAFGKLSVHNTGYWTGREFLGLGPSAFSYWGGKRFQNSCSLSKYIQALQTGKLPVDFEEKLPPLASLHEKIAVGLRMTEGIALLDIPSSTEALLTALAEEGWLTYEESRARLTEKGRLFYDTVAEKVILPAEHGEKEKFKQLTVVVLRGLTEP</sequence>
<dbReference type="Proteomes" id="UP001194714">
    <property type="component" value="Unassembled WGS sequence"/>
</dbReference>
<dbReference type="Pfam" id="PF04055">
    <property type="entry name" value="Radical_SAM"/>
    <property type="match status" value="1"/>
</dbReference>
<evidence type="ECO:0000259" key="3">
    <source>
        <dbReference type="PROSITE" id="PS51918"/>
    </source>
</evidence>
<dbReference type="InterPro" id="IPR007197">
    <property type="entry name" value="rSAM"/>
</dbReference>
<dbReference type="InterPro" id="IPR004559">
    <property type="entry name" value="HemW-like"/>
</dbReference>
<dbReference type="SUPFAM" id="SSF102114">
    <property type="entry name" value="Radical SAM enzymes"/>
    <property type="match status" value="1"/>
</dbReference>
<gene>
    <name evidence="4" type="ORF">NEPTK9_001151</name>
</gene>
<keyword evidence="2" id="KW-0349">Heme</keyword>
<dbReference type="GO" id="GO:0016491">
    <property type="term" value="F:oxidoreductase activity"/>
    <property type="evidence" value="ECO:0007669"/>
    <property type="project" value="UniProtKB-KW"/>
</dbReference>
<keyword evidence="2" id="KW-0479">Metal-binding</keyword>
<dbReference type="CDD" id="cd01335">
    <property type="entry name" value="Radical_SAM"/>
    <property type="match status" value="1"/>
</dbReference>
<dbReference type="Pfam" id="PF06969">
    <property type="entry name" value="HemN_C"/>
    <property type="match status" value="1"/>
</dbReference>
<evidence type="ECO:0000256" key="2">
    <source>
        <dbReference type="RuleBase" id="RU364116"/>
    </source>
</evidence>
<comment type="similarity">
    <text evidence="1">Belongs to the anaerobic coproporphyrinogen-III oxidase family. HemW subfamily.</text>
</comment>
<dbReference type="InterPro" id="IPR058240">
    <property type="entry name" value="rSAM_sf"/>
</dbReference>
<dbReference type="SFLD" id="SFLDG01082">
    <property type="entry name" value="B12-binding_domain_containing"/>
    <property type="match status" value="1"/>
</dbReference>
<dbReference type="SMART" id="SM00729">
    <property type="entry name" value="Elp3"/>
    <property type="match status" value="1"/>
</dbReference>
<comment type="subcellular location">
    <subcellularLocation>
        <location evidence="2">Cytoplasm</location>
    </subcellularLocation>
</comment>
<comment type="caution">
    <text evidence="4">The sequence shown here is derived from an EMBL/GenBank/DDBJ whole genome shotgun (WGS) entry which is preliminary data.</text>
</comment>
<keyword evidence="2" id="KW-0004">4Fe-4S</keyword>
<proteinExistence type="inferred from homology"/>
<dbReference type="PANTHER" id="PTHR13932:SF5">
    <property type="entry name" value="RADICAL S-ADENOSYL METHIONINE DOMAIN-CONTAINING PROTEIN 1, MITOCHONDRIAL"/>
    <property type="match status" value="1"/>
</dbReference>
<feature type="domain" description="Radical SAM core" evidence="3">
    <location>
        <begin position="30"/>
        <end position="256"/>
    </location>
</feature>